<evidence type="ECO:0000256" key="2">
    <source>
        <dbReference type="ARBA" id="ARBA00022448"/>
    </source>
</evidence>
<sequence length="510" mass="52353">MPGRNRLSMGTASAQCGGQGPEAAPARKDVAVNGASAPKRSIGRLVVALMMVEMISSFENSMTITALPTIARQFNDIAHVGWLITGFVLVQAGTAAVGGRLGDIYGRRRMLAIIAILCAAGSVVSALATTLEGIIIGRAIQGVSGALLPLCFGIVREYVPQEKVAFWVGCLSGAYAVGAGLGNVLAGFLVDLGGWHTIFLFTAGYSVLALIPLATMVPETTRLTLKGQTDYLGGLLFVPAVALTLYGFGNISSSPFLSVTVAGCSLIGLGLIALWAWHESRHPEPLIDVRLLANRDIALANLCYALLGLGMVQMPIISMMLLQQPVWTGIGLGVTATIAGIVKTPTAFGSAVASPLSGYISGRFGGRASIVTGSALGIVGWGGLTLFHDSIALAVMWMTIGVAAIAMLLAAVPNIVLAHVPLSRSSEATGLSMVVKGIFAGVGAQAVTAILGSRSILGADGTAYPSREGFMLCLGLTTGTAVLILLTGLTIGRGKPTPAAEENTVREVAA</sequence>
<feature type="transmembrane region" description="Helical" evidence="7">
    <location>
        <begin position="195"/>
        <end position="217"/>
    </location>
</feature>
<evidence type="ECO:0000259" key="8">
    <source>
        <dbReference type="PROSITE" id="PS50850"/>
    </source>
</evidence>
<dbReference type="InterPro" id="IPR036259">
    <property type="entry name" value="MFS_trans_sf"/>
</dbReference>
<name>A0A2S8BAW4_9SPHN</name>
<feature type="transmembrane region" description="Helical" evidence="7">
    <location>
        <begin position="327"/>
        <end position="352"/>
    </location>
</feature>
<feature type="transmembrane region" description="Helical" evidence="7">
    <location>
        <begin position="390"/>
        <end position="417"/>
    </location>
</feature>
<keyword evidence="4 7" id="KW-1133">Transmembrane helix</keyword>
<dbReference type="PANTHER" id="PTHR42718">
    <property type="entry name" value="MAJOR FACILITATOR SUPERFAMILY MULTIDRUG TRANSPORTER MFSC"/>
    <property type="match status" value="1"/>
</dbReference>
<feature type="transmembrane region" description="Helical" evidence="7">
    <location>
        <begin position="255"/>
        <end position="277"/>
    </location>
</feature>
<evidence type="ECO:0000256" key="7">
    <source>
        <dbReference type="SAM" id="Phobius"/>
    </source>
</evidence>
<feature type="transmembrane region" description="Helical" evidence="7">
    <location>
        <begin position="45"/>
        <end position="71"/>
    </location>
</feature>
<dbReference type="SUPFAM" id="SSF103473">
    <property type="entry name" value="MFS general substrate transporter"/>
    <property type="match status" value="1"/>
</dbReference>
<dbReference type="CDD" id="cd17504">
    <property type="entry name" value="MFS_MMR_MDR_like"/>
    <property type="match status" value="1"/>
</dbReference>
<feature type="transmembrane region" description="Helical" evidence="7">
    <location>
        <begin position="469"/>
        <end position="491"/>
    </location>
</feature>
<evidence type="ECO:0000256" key="5">
    <source>
        <dbReference type="ARBA" id="ARBA00023136"/>
    </source>
</evidence>
<dbReference type="InterPro" id="IPR020846">
    <property type="entry name" value="MFS_dom"/>
</dbReference>
<dbReference type="PROSITE" id="PS50850">
    <property type="entry name" value="MFS"/>
    <property type="match status" value="1"/>
</dbReference>
<evidence type="ECO:0000256" key="1">
    <source>
        <dbReference type="ARBA" id="ARBA00004141"/>
    </source>
</evidence>
<feature type="transmembrane region" description="Helical" evidence="7">
    <location>
        <begin position="229"/>
        <end position="249"/>
    </location>
</feature>
<dbReference type="Proteomes" id="UP000238954">
    <property type="component" value="Chromosome"/>
</dbReference>
<feature type="transmembrane region" description="Helical" evidence="7">
    <location>
        <begin position="438"/>
        <end position="457"/>
    </location>
</feature>
<evidence type="ECO:0000313" key="10">
    <source>
        <dbReference type="Proteomes" id="UP000238954"/>
    </source>
</evidence>
<feature type="transmembrane region" description="Helical" evidence="7">
    <location>
        <begin position="77"/>
        <end position="98"/>
    </location>
</feature>
<dbReference type="EMBL" id="PHFW01000001">
    <property type="protein sequence ID" value="PQM29488.1"/>
    <property type="molecule type" value="Genomic_DNA"/>
</dbReference>
<dbReference type="PANTHER" id="PTHR42718:SF9">
    <property type="entry name" value="MAJOR FACILITATOR SUPERFAMILY MULTIDRUG TRANSPORTER MFSC"/>
    <property type="match status" value="1"/>
</dbReference>
<dbReference type="InterPro" id="IPR011701">
    <property type="entry name" value="MFS"/>
</dbReference>
<evidence type="ECO:0000256" key="4">
    <source>
        <dbReference type="ARBA" id="ARBA00022989"/>
    </source>
</evidence>
<feature type="transmembrane region" description="Helical" evidence="7">
    <location>
        <begin position="110"/>
        <end position="128"/>
    </location>
</feature>
<feature type="transmembrane region" description="Helical" evidence="7">
    <location>
        <begin position="134"/>
        <end position="155"/>
    </location>
</feature>
<keyword evidence="2" id="KW-0813">Transport</keyword>
<protein>
    <recommendedName>
        <fullName evidence="8">Major facilitator superfamily (MFS) profile domain-containing protein</fullName>
    </recommendedName>
</protein>
<feature type="transmembrane region" description="Helical" evidence="7">
    <location>
        <begin position="164"/>
        <end position="189"/>
    </location>
</feature>
<dbReference type="GO" id="GO:0016020">
    <property type="term" value="C:membrane"/>
    <property type="evidence" value="ECO:0007669"/>
    <property type="project" value="UniProtKB-SubCell"/>
</dbReference>
<feature type="transmembrane region" description="Helical" evidence="7">
    <location>
        <begin position="364"/>
        <end position="384"/>
    </location>
</feature>
<dbReference type="Pfam" id="PF07690">
    <property type="entry name" value="MFS_1"/>
    <property type="match status" value="1"/>
</dbReference>
<keyword evidence="5 7" id="KW-0472">Membrane</keyword>
<dbReference type="GO" id="GO:0022857">
    <property type="term" value="F:transmembrane transporter activity"/>
    <property type="evidence" value="ECO:0007669"/>
    <property type="project" value="InterPro"/>
</dbReference>
<dbReference type="AlphaFoldDB" id="A0A2S8BAW4"/>
<organism evidence="9 10">
    <name type="scientific">Sphingopyxis lindanitolerans</name>
    <dbReference type="NCBI Taxonomy" id="2054227"/>
    <lineage>
        <taxon>Bacteria</taxon>
        <taxon>Pseudomonadati</taxon>
        <taxon>Pseudomonadota</taxon>
        <taxon>Alphaproteobacteria</taxon>
        <taxon>Sphingomonadales</taxon>
        <taxon>Sphingomonadaceae</taxon>
        <taxon>Sphingopyxis</taxon>
    </lineage>
</organism>
<comment type="caution">
    <text evidence="9">The sequence shown here is derived from an EMBL/GenBank/DDBJ whole genome shotgun (WGS) entry which is preliminary data.</text>
</comment>
<gene>
    <name evidence="9" type="ORF">CVO77_00750</name>
</gene>
<dbReference type="Gene3D" id="1.20.1250.20">
    <property type="entry name" value="MFS general substrate transporter like domains"/>
    <property type="match status" value="1"/>
</dbReference>
<keyword evidence="10" id="KW-1185">Reference proteome</keyword>
<feature type="domain" description="Major facilitator superfamily (MFS) profile" evidence="8">
    <location>
        <begin position="45"/>
        <end position="492"/>
    </location>
</feature>
<proteinExistence type="predicted"/>
<evidence type="ECO:0000256" key="3">
    <source>
        <dbReference type="ARBA" id="ARBA00022692"/>
    </source>
</evidence>
<feature type="region of interest" description="Disordered" evidence="6">
    <location>
        <begin position="1"/>
        <end position="27"/>
    </location>
</feature>
<feature type="transmembrane region" description="Helical" evidence="7">
    <location>
        <begin position="298"/>
        <end position="321"/>
    </location>
</feature>
<evidence type="ECO:0000256" key="6">
    <source>
        <dbReference type="SAM" id="MobiDB-lite"/>
    </source>
</evidence>
<accession>A0A2S8BAW4</accession>
<comment type="subcellular location">
    <subcellularLocation>
        <location evidence="1">Membrane</location>
        <topology evidence="1">Multi-pass membrane protein</topology>
    </subcellularLocation>
</comment>
<evidence type="ECO:0000313" key="9">
    <source>
        <dbReference type="EMBL" id="PQM29488.1"/>
    </source>
</evidence>
<keyword evidence="3 7" id="KW-0812">Transmembrane</keyword>
<reference evidence="10" key="1">
    <citation type="submission" date="2017-11" db="EMBL/GenBank/DDBJ databases">
        <title>The complete genome sequence of Sphingopyxis pomeranensis sp. nov. strain WS5A3p.</title>
        <authorList>
            <person name="Kaminski M.A."/>
        </authorList>
    </citation>
    <scope>NUCLEOTIDE SEQUENCE [LARGE SCALE GENOMIC DNA]</scope>
    <source>
        <strain evidence="10">WS5A3p</strain>
    </source>
</reference>